<proteinExistence type="predicted"/>
<evidence type="ECO:0000313" key="2">
    <source>
        <dbReference type="Proteomes" id="UP000280696"/>
    </source>
</evidence>
<sequence length="312" mass="36015">MKMAYRVDKDVFEYIDKCEGIKVIYGVTFGEDIIKENIFRVDFFCDRREGGKGKYIKNIPIITVLELSEIITRSGKRALILICVGPNEAAVHSIYGDLCRYDIDADVFNYFNSNCFFRDKTFLYKDKIFKLYENIYNCGFINTRMTERSVELALGEYFIEKCTGGGICEVGAVTPYYPFECANRVKHVIDPTDMHKRIDIRKSVFDCNLRGWNVLSISTVEHIGTGDYKFSEKHTAVEAVVKILRESKSCLITAPIGYNAVLDEWVYDNRHDVRIQLLKRGCNNHWNNDEGKSIKDIKYGPYWANGLIVIEK</sequence>
<dbReference type="RefSeq" id="WP_120471878.1">
    <property type="nucleotide sequence ID" value="NZ_RAYQ01000026.1"/>
</dbReference>
<gene>
    <name evidence="1" type="ORF">D7V94_18950</name>
</gene>
<dbReference type="OrthoDB" id="9810247at2"/>
<reference evidence="1 2" key="1">
    <citation type="submission" date="2018-09" db="EMBL/GenBank/DDBJ databases">
        <title>Murine metabolic-syndrome-specific gut microbial biobank.</title>
        <authorList>
            <person name="Liu C."/>
        </authorList>
    </citation>
    <scope>NUCLEOTIDE SEQUENCE [LARGE SCALE GENOMIC DNA]</scope>
    <source>
        <strain evidence="1 2">0.1xD8-82</strain>
    </source>
</reference>
<keyword evidence="2" id="KW-1185">Reference proteome</keyword>
<evidence type="ECO:0000313" key="1">
    <source>
        <dbReference type="EMBL" id="RKI88657.1"/>
    </source>
</evidence>
<protein>
    <submittedName>
        <fullName evidence="1">Uncharacterized protein</fullName>
    </submittedName>
</protein>
<dbReference type="AlphaFoldDB" id="A0A3A9ABA4"/>
<dbReference type="Proteomes" id="UP000280696">
    <property type="component" value="Unassembled WGS sequence"/>
</dbReference>
<accession>A0A3A9ABA4</accession>
<name>A0A3A9ABA4_9FIRM</name>
<organism evidence="1 2">
    <name type="scientific">Parablautia intestinalis</name>
    <dbReference type="NCBI Taxonomy" id="2320100"/>
    <lineage>
        <taxon>Bacteria</taxon>
        <taxon>Bacillati</taxon>
        <taxon>Bacillota</taxon>
        <taxon>Clostridia</taxon>
        <taxon>Lachnospirales</taxon>
        <taxon>Lachnospiraceae</taxon>
        <taxon>Parablautia</taxon>
    </lineage>
</organism>
<dbReference type="EMBL" id="RAYQ01000026">
    <property type="protein sequence ID" value="RKI88657.1"/>
    <property type="molecule type" value="Genomic_DNA"/>
</dbReference>
<comment type="caution">
    <text evidence="1">The sequence shown here is derived from an EMBL/GenBank/DDBJ whole genome shotgun (WGS) entry which is preliminary data.</text>
</comment>